<protein>
    <recommendedName>
        <fullName evidence="2">Reverse transcriptase domain-containing protein</fullName>
    </recommendedName>
</protein>
<gene>
    <name evidence="3" type="ORF">PR017_19315</name>
</gene>
<evidence type="ECO:0000313" key="4">
    <source>
        <dbReference type="Proteomes" id="UP000249499"/>
    </source>
</evidence>
<evidence type="ECO:0000256" key="1">
    <source>
        <dbReference type="SAM" id="Phobius"/>
    </source>
</evidence>
<dbReference type="KEGG" id="rtu:PR017_19315"/>
<reference evidence="4" key="2">
    <citation type="journal article" date="2023" name="MicrobiologyOpen">
        <title>Genomics of the tumorigenes clade of the family Rhizobiaceae and description of Rhizobium rhododendri sp. nov.</title>
        <authorList>
            <person name="Kuzmanovic N."/>
            <person name="diCenzo G.C."/>
            <person name="Bunk B."/>
            <person name="Sproeer C."/>
            <person name="Fruehling A."/>
            <person name="Neumann-Schaal M."/>
            <person name="Overmann J."/>
            <person name="Smalla K."/>
        </authorList>
    </citation>
    <scope>NUCLEOTIDE SEQUENCE [LARGE SCALE GENOMIC DNA]</scope>
    <source>
        <strain evidence="4">1078</strain>
        <plasmid evidence="4">pRt1078</plasmid>
    </source>
</reference>
<dbReference type="AlphaFoldDB" id="A0AAF1K8G5"/>
<dbReference type="InterPro" id="IPR043502">
    <property type="entry name" value="DNA/RNA_pol_sf"/>
</dbReference>
<dbReference type="PROSITE" id="PS50878">
    <property type="entry name" value="RT_POL"/>
    <property type="match status" value="1"/>
</dbReference>
<accession>A0AAF1K8G5</accession>
<name>A0AAF1K8G5_9HYPH</name>
<feature type="transmembrane region" description="Helical" evidence="1">
    <location>
        <begin position="63"/>
        <end position="81"/>
    </location>
</feature>
<dbReference type="Proteomes" id="UP000249499">
    <property type="component" value="Plasmid pRt1078"/>
</dbReference>
<evidence type="ECO:0000259" key="2">
    <source>
        <dbReference type="PROSITE" id="PS50878"/>
    </source>
</evidence>
<evidence type="ECO:0000313" key="3">
    <source>
        <dbReference type="EMBL" id="WFR98032.1"/>
    </source>
</evidence>
<keyword evidence="3" id="KW-0614">Plasmid</keyword>
<keyword evidence="1" id="KW-0812">Transmembrane</keyword>
<dbReference type="InterPro" id="IPR000477">
    <property type="entry name" value="RT_dom"/>
</dbReference>
<keyword evidence="1" id="KW-0472">Membrane</keyword>
<keyword evidence="4" id="KW-1185">Reference proteome</keyword>
<dbReference type="SUPFAM" id="SSF56672">
    <property type="entry name" value="DNA/RNA polymerases"/>
    <property type="match status" value="1"/>
</dbReference>
<feature type="domain" description="Reverse transcriptase" evidence="2">
    <location>
        <begin position="1"/>
        <end position="71"/>
    </location>
</feature>
<sequence length="82" mass="9273">MRNADDFVIGFDNKDDAEEVLLALQGAIRQFSVALHERKTRLIEFGRFAALSRQRRGARKAETFAFLGFIHYCGGVGAWIII</sequence>
<dbReference type="RefSeq" id="WP_240538855.1">
    <property type="nucleotide sequence ID" value="NZ_CP117256.1"/>
</dbReference>
<dbReference type="EMBL" id="CP117256">
    <property type="protein sequence ID" value="WFR98032.1"/>
    <property type="molecule type" value="Genomic_DNA"/>
</dbReference>
<organism evidence="3 4">
    <name type="scientific">Rhizobium tumorigenes</name>
    <dbReference type="NCBI Taxonomy" id="2041385"/>
    <lineage>
        <taxon>Bacteria</taxon>
        <taxon>Pseudomonadati</taxon>
        <taxon>Pseudomonadota</taxon>
        <taxon>Alphaproteobacteria</taxon>
        <taxon>Hyphomicrobiales</taxon>
        <taxon>Rhizobiaceae</taxon>
        <taxon>Rhizobium/Agrobacterium group</taxon>
        <taxon>Rhizobium</taxon>
    </lineage>
</organism>
<geneLocation type="plasmid" evidence="3 4">
    <name>pRt1078</name>
</geneLocation>
<proteinExistence type="predicted"/>
<reference evidence="3 4" key="1">
    <citation type="journal article" date="2018" name="Sci. Rep.">
        <title>Rhizobium tumorigenes sp. nov., a novel plant tumorigenic bacterium isolated from cane gall tumors on thornless blackberry.</title>
        <authorList>
            <person name="Kuzmanovi N."/>
            <person name="Smalla K."/>
            <person name="Gronow S."/>
            <person name="PuBawska J."/>
        </authorList>
    </citation>
    <scope>NUCLEOTIDE SEQUENCE [LARGE SCALE GENOMIC DNA]</scope>
    <source>
        <strain evidence="3 4">1078</strain>
    </source>
</reference>
<keyword evidence="1" id="KW-1133">Transmembrane helix</keyword>